<protein>
    <submittedName>
        <fullName evidence="2">Alpha/beta hydrolase</fullName>
    </submittedName>
</protein>
<dbReference type="InterPro" id="IPR050471">
    <property type="entry name" value="AB_hydrolase"/>
</dbReference>
<dbReference type="Gene3D" id="3.40.50.1820">
    <property type="entry name" value="alpha/beta hydrolase"/>
    <property type="match status" value="1"/>
</dbReference>
<dbReference type="Pfam" id="PF00561">
    <property type="entry name" value="Abhydrolase_1"/>
    <property type="match status" value="1"/>
</dbReference>
<feature type="domain" description="AB hydrolase-1" evidence="1">
    <location>
        <begin position="48"/>
        <end position="275"/>
    </location>
</feature>
<comment type="caution">
    <text evidence="2">The sequence shown here is derived from an EMBL/GenBank/DDBJ whole genome shotgun (WGS) entry which is preliminary data.</text>
</comment>
<name>A0A3N0BSY1_9MICC</name>
<sequence>MEAPTDAVDAIQVWNSGFDPLGPVVCSAVVGSGRTVNYIDDGAAAAVPLLFLGGAGTTVRAFRLLEFARSFRQEMGIRVVSVERNGLGQTAFDPDVGFDEYAADVWSLLDTLNIGQVSVLAISGGGPYAAAIIAARPGQVRSLHLACAFAELPEGADAHMDTDAVAADPVAWWRFPADSSVHSIPGFVDSVIEEATRGLFAKGRDVPPDGLSQAFRLYESEPLRDLTSVQAPAFLYWGKADELVPLEQMGRWTAALAGREIVERVYPDEGHDVQYRHWDQILTDVKFLGARIVASRGGRTQLIVPAEETEFLATGGILGLAAWQKPADAPPQIFPDPKFQS</sequence>
<gene>
    <name evidence="2" type="ORF">D7003_14585</name>
</gene>
<evidence type="ECO:0000259" key="1">
    <source>
        <dbReference type="Pfam" id="PF00561"/>
    </source>
</evidence>
<dbReference type="OrthoDB" id="9800988at2"/>
<dbReference type="GO" id="GO:0016787">
    <property type="term" value="F:hydrolase activity"/>
    <property type="evidence" value="ECO:0007669"/>
    <property type="project" value="UniProtKB-KW"/>
</dbReference>
<evidence type="ECO:0000313" key="2">
    <source>
        <dbReference type="EMBL" id="RNL51964.1"/>
    </source>
</evidence>
<dbReference type="Proteomes" id="UP000273807">
    <property type="component" value="Unassembled WGS sequence"/>
</dbReference>
<dbReference type="InterPro" id="IPR000073">
    <property type="entry name" value="AB_hydrolase_1"/>
</dbReference>
<organism evidence="2 3">
    <name type="scientific">Arthrobacter oryzae</name>
    <dbReference type="NCBI Taxonomy" id="409290"/>
    <lineage>
        <taxon>Bacteria</taxon>
        <taxon>Bacillati</taxon>
        <taxon>Actinomycetota</taxon>
        <taxon>Actinomycetes</taxon>
        <taxon>Micrococcales</taxon>
        <taxon>Micrococcaceae</taxon>
        <taxon>Arthrobacter</taxon>
    </lineage>
</organism>
<dbReference type="PANTHER" id="PTHR43433">
    <property type="entry name" value="HYDROLASE, ALPHA/BETA FOLD FAMILY PROTEIN"/>
    <property type="match status" value="1"/>
</dbReference>
<proteinExistence type="predicted"/>
<dbReference type="RefSeq" id="WP_123256147.1">
    <property type="nucleotide sequence ID" value="NZ_RBED01000115.1"/>
</dbReference>
<dbReference type="InterPro" id="IPR029058">
    <property type="entry name" value="AB_hydrolase_fold"/>
</dbReference>
<dbReference type="AlphaFoldDB" id="A0A3N0BSY1"/>
<dbReference type="PANTHER" id="PTHR43433:SF10">
    <property type="entry name" value="AB HYDROLASE-1 DOMAIN-CONTAINING PROTEIN"/>
    <property type="match status" value="1"/>
</dbReference>
<dbReference type="SUPFAM" id="SSF53474">
    <property type="entry name" value="alpha/beta-Hydrolases"/>
    <property type="match status" value="1"/>
</dbReference>
<keyword evidence="3" id="KW-1185">Reference proteome</keyword>
<dbReference type="EMBL" id="RBED01000115">
    <property type="protein sequence ID" value="RNL51964.1"/>
    <property type="molecule type" value="Genomic_DNA"/>
</dbReference>
<reference evidence="2 3" key="1">
    <citation type="submission" date="2018-10" db="EMBL/GenBank/DDBJ databases">
        <title>Genome sequencing of Arthrobacter oryzae TNB02.</title>
        <authorList>
            <person name="Cho Y.-J."/>
            <person name="Cho A."/>
            <person name="Kim O.-S."/>
        </authorList>
    </citation>
    <scope>NUCLEOTIDE SEQUENCE [LARGE SCALE GENOMIC DNA]</scope>
    <source>
        <strain evidence="2 3">TNB02</strain>
    </source>
</reference>
<evidence type="ECO:0000313" key="3">
    <source>
        <dbReference type="Proteomes" id="UP000273807"/>
    </source>
</evidence>
<keyword evidence="2" id="KW-0378">Hydrolase</keyword>
<accession>A0A3N0BSY1</accession>